<dbReference type="Proteomes" id="UP001497516">
    <property type="component" value="Chromosome 3"/>
</dbReference>
<name>A0AAV2DVS8_9ROSI</name>
<gene>
    <name evidence="1" type="ORF">LTRI10_LOCUS19412</name>
</gene>
<keyword evidence="2" id="KW-1185">Reference proteome</keyword>
<dbReference type="EMBL" id="OZ034816">
    <property type="protein sequence ID" value="CAL1377786.1"/>
    <property type="molecule type" value="Genomic_DNA"/>
</dbReference>
<sequence length="119" mass="13967">MADHHRNQRCEPCKYSKRIACPAYCRFRPYFTPSSMEFRRVVDVYVDTTSKVLRNQIRSLPNIQPIEDTTYFPNNPSIHDRAYFHSLMVELNVCLGNMVSDSSGNDQAEQLENQYLQQE</sequence>
<accession>A0AAV2DVS8</accession>
<proteinExistence type="predicted"/>
<evidence type="ECO:0000313" key="1">
    <source>
        <dbReference type="EMBL" id="CAL1377786.1"/>
    </source>
</evidence>
<dbReference type="AlphaFoldDB" id="A0AAV2DVS8"/>
<organism evidence="1 2">
    <name type="scientific">Linum trigynum</name>
    <dbReference type="NCBI Taxonomy" id="586398"/>
    <lineage>
        <taxon>Eukaryota</taxon>
        <taxon>Viridiplantae</taxon>
        <taxon>Streptophyta</taxon>
        <taxon>Embryophyta</taxon>
        <taxon>Tracheophyta</taxon>
        <taxon>Spermatophyta</taxon>
        <taxon>Magnoliopsida</taxon>
        <taxon>eudicotyledons</taxon>
        <taxon>Gunneridae</taxon>
        <taxon>Pentapetalae</taxon>
        <taxon>rosids</taxon>
        <taxon>fabids</taxon>
        <taxon>Malpighiales</taxon>
        <taxon>Linaceae</taxon>
        <taxon>Linum</taxon>
    </lineage>
</organism>
<evidence type="ECO:0008006" key="3">
    <source>
        <dbReference type="Google" id="ProtNLM"/>
    </source>
</evidence>
<protein>
    <recommendedName>
        <fullName evidence="3">LOB domain-containing protein</fullName>
    </recommendedName>
</protein>
<reference evidence="1 2" key="1">
    <citation type="submission" date="2024-04" db="EMBL/GenBank/DDBJ databases">
        <authorList>
            <person name="Fracassetti M."/>
        </authorList>
    </citation>
    <scope>NUCLEOTIDE SEQUENCE [LARGE SCALE GENOMIC DNA]</scope>
</reference>
<evidence type="ECO:0000313" key="2">
    <source>
        <dbReference type="Proteomes" id="UP001497516"/>
    </source>
</evidence>